<dbReference type="Gene3D" id="3.40.50.720">
    <property type="entry name" value="NAD(P)-binding Rossmann-like Domain"/>
    <property type="match status" value="1"/>
</dbReference>
<dbReference type="PANTHER" id="PTHR47706">
    <property type="entry name" value="NMRA-LIKE FAMILY PROTEIN"/>
    <property type="match status" value="1"/>
</dbReference>
<proteinExistence type="predicted"/>
<comment type="caution">
    <text evidence="4">The sequence shown here is derived from an EMBL/GenBank/DDBJ whole genome shotgun (WGS) entry which is preliminary data.</text>
</comment>
<dbReference type="AlphaFoldDB" id="A0A512BHA4"/>
<dbReference type="GO" id="GO:0016491">
    <property type="term" value="F:oxidoreductase activity"/>
    <property type="evidence" value="ECO:0007669"/>
    <property type="project" value="UniProtKB-KW"/>
</dbReference>
<dbReference type="EMBL" id="BJYT01000017">
    <property type="protein sequence ID" value="GEO11197.1"/>
    <property type="molecule type" value="Genomic_DNA"/>
</dbReference>
<keyword evidence="2" id="KW-0560">Oxidoreductase</keyword>
<dbReference type="InterPro" id="IPR008030">
    <property type="entry name" value="NmrA-like"/>
</dbReference>
<dbReference type="RefSeq" id="WP_147205308.1">
    <property type="nucleotide sequence ID" value="NZ_BJYT01000017.1"/>
</dbReference>
<accession>A0A512BHA4</accession>
<reference evidence="4 5" key="1">
    <citation type="submission" date="2019-07" db="EMBL/GenBank/DDBJ databases">
        <title>Whole genome shotgun sequence of Segetibacter aerophilus NBRC 106135.</title>
        <authorList>
            <person name="Hosoyama A."/>
            <person name="Uohara A."/>
            <person name="Ohji S."/>
            <person name="Ichikawa N."/>
        </authorList>
    </citation>
    <scope>NUCLEOTIDE SEQUENCE [LARGE SCALE GENOMIC DNA]</scope>
    <source>
        <strain evidence="4 5">NBRC 106135</strain>
    </source>
</reference>
<dbReference type="InterPro" id="IPR051609">
    <property type="entry name" value="NmrA/Isoflavone_reductase-like"/>
</dbReference>
<dbReference type="InterPro" id="IPR036291">
    <property type="entry name" value="NAD(P)-bd_dom_sf"/>
</dbReference>
<evidence type="ECO:0000256" key="1">
    <source>
        <dbReference type="ARBA" id="ARBA00022857"/>
    </source>
</evidence>
<dbReference type="OrthoDB" id="319724at2"/>
<evidence type="ECO:0000313" key="5">
    <source>
        <dbReference type="Proteomes" id="UP000321513"/>
    </source>
</evidence>
<dbReference type="SUPFAM" id="SSF51735">
    <property type="entry name" value="NAD(P)-binding Rossmann-fold domains"/>
    <property type="match status" value="1"/>
</dbReference>
<keyword evidence="5" id="KW-1185">Reference proteome</keyword>
<evidence type="ECO:0000256" key="2">
    <source>
        <dbReference type="ARBA" id="ARBA00023002"/>
    </source>
</evidence>
<dbReference type="Pfam" id="PF05368">
    <property type="entry name" value="NmrA"/>
    <property type="match status" value="1"/>
</dbReference>
<protein>
    <recommendedName>
        <fullName evidence="3">NmrA-like domain-containing protein</fullName>
    </recommendedName>
</protein>
<feature type="domain" description="NmrA-like" evidence="3">
    <location>
        <begin position="2"/>
        <end position="242"/>
    </location>
</feature>
<sequence length="303" mass="33931">MSTLILVAGATGDLGGRIVRELVNRGAEVRAIVRSTAAVEKIRLLEAQGVKICKVNNWNLEELKKACDGASCVVSVLAGLSDVIIDAQKVLLDAAIAAGVPRFIPSDYSLDFTKFSHGENRNLDLRRQFHQYLNNTSIASTSIFNAAFADLLIGPMPVIFFKRKLVLYWGNADRRWDFTTIDNTAAYTANVALDTSTPRYLRIAGDQISPREIRAVVNELTGQKFSLLHTGGPNLLRMIIKIAKTLSPSKNDLYPAWQGMQYMHNMIDKRSKIEKLDNNRYPDIRWTSIKKLLSEHLHYIKSV</sequence>
<keyword evidence="1" id="KW-0521">NADP</keyword>
<dbReference type="PANTHER" id="PTHR47706:SF1">
    <property type="entry name" value="CIPA-LIKE, PUTATIVE (AFU_ORTHOLOGUE AFUA_1G12460)-RELATED"/>
    <property type="match status" value="1"/>
</dbReference>
<evidence type="ECO:0000259" key="3">
    <source>
        <dbReference type="Pfam" id="PF05368"/>
    </source>
</evidence>
<dbReference type="Gene3D" id="3.90.25.10">
    <property type="entry name" value="UDP-galactose 4-epimerase, domain 1"/>
    <property type="match status" value="1"/>
</dbReference>
<name>A0A512BHA4_9BACT</name>
<evidence type="ECO:0000313" key="4">
    <source>
        <dbReference type="EMBL" id="GEO11197.1"/>
    </source>
</evidence>
<dbReference type="Proteomes" id="UP000321513">
    <property type="component" value="Unassembled WGS sequence"/>
</dbReference>
<organism evidence="4 5">
    <name type="scientific">Segetibacter aerophilus</name>
    <dbReference type="NCBI Taxonomy" id="670293"/>
    <lineage>
        <taxon>Bacteria</taxon>
        <taxon>Pseudomonadati</taxon>
        <taxon>Bacteroidota</taxon>
        <taxon>Chitinophagia</taxon>
        <taxon>Chitinophagales</taxon>
        <taxon>Chitinophagaceae</taxon>
        <taxon>Segetibacter</taxon>
    </lineage>
</organism>
<gene>
    <name evidence="4" type="ORF">SAE01_36930</name>
</gene>